<dbReference type="Proteomes" id="UP000887576">
    <property type="component" value="Unplaced"/>
</dbReference>
<accession>A0AC34RAN9</accession>
<protein>
    <submittedName>
        <fullName evidence="2">Translin-associated factor X-interacting protein 1 N-terminal domain-containing protein</fullName>
    </submittedName>
</protein>
<organism evidence="1 2">
    <name type="scientific">Panagrolaimus sp. JU765</name>
    <dbReference type="NCBI Taxonomy" id="591449"/>
    <lineage>
        <taxon>Eukaryota</taxon>
        <taxon>Metazoa</taxon>
        <taxon>Ecdysozoa</taxon>
        <taxon>Nematoda</taxon>
        <taxon>Chromadorea</taxon>
        <taxon>Rhabditida</taxon>
        <taxon>Tylenchina</taxon>
        <taxon>Panagrolaimomorpha</taxon>
        <taxon>Panagrolaimoidea</taxon>
        <taxon>Panagrolaimidae</taxon>
        <taxon>Panagrolaimus</taxon>
    </lineage>
</organism>
<dbReference type="WBParaSite" id="JU765_v2.g4955.t1">
    <property type="protein sequence ID" value="JU765_v2.g4955.t1"/>
    <property type="gene ID" value="JU765_v2.g4955"/>
</dbReference>
<evidence type="ECO:0000313" key="2">
    <source>
        <dbReference type="WBParaSite" id="JU765_v2.g4955.t1"/>
    </source>
</evidence>
<proteinExistence type="predicted"/>
<reference evidence="2" key="1">
    <citation type="submission" date="2022-11" db="UniProtKB">
        <authorList>
            <consortium name="WormBaseParasite"/>
        </authorList>
    </citation>
    <scope>IDENTIFICATION</scope>
</reference>
<evidence type="ECO:0000313" key="1">
    <source>
        <dbReference type="Proteomes" id="UP000887576"/>
    </source>
</evidence>
<name>A0AC34RAN9_9BILA</name>
<sequence>MSPPLKYDLSFEVFQLSPKMGAKPTKFSKFYHKITSRPTLKTTKIDNEDDRCWLLSQSGNNGSNSLFDPIIGINLDTIPTKDESSDQYSHHLTELSIMKNQTTKVLDKLKENVAKLENDQMKEIQQCIKQCNIIKEQLTDGKSEEVKHQAIQKLDQKMEELRLKNALITEKFKNCVEYLQTYDSLLNNNKYKNSKGDTFLRRLLYKTAKQQFKKTRLHDAVETFCQLIIATSGKINIRETWLLYEITGKKIKYTYEFYHKITGAVKQIDDAGSKFIIDELWTTVVDDLRTECSDLFDIIMKVKVSAFSFDDSTDLFPKKAGNYKIFECKDNPISDENKDYCIADEEIIIETLKYLMGSAICALWLQMTPKENDEFDDIKDLFFDNLDKYTIVFASIKNKNLNPDLVAAFDKVTNAKIFGTNVQK</sequence>